<keyword evidence="1" id="KW-0812">Transmembrane</keyword>
<comment type="caution">
    <text evidence="2">The sequence shown here is derived from an EMBL/GenBank/DDBJ whole genome shotgun (WGS) entry which is preliminary data.</text>
</comment>
<dbReference type="AlphaFoldDB" id="A0A0P8A285"/>
<sequence>MRPIAPSEIRLTANDILSEYKAQQGQSAAKGVERGFRFLKDPLFFASSVFLKFSERIMALAMIMVLCLLVYNLGERQLRQGLSAAHQYVPNQLGEPTQTPTLRWVFQSFMAIHLVTIYGQGQVLNRHENHRKMLRFLGSAAQEYYLLC</sequence>
<accession>A0A0P8A285</accession>
<name>A0A0P8A285_9CYAN</name>
<evidence type="ECO:0000313" key="2">
    <source>
        <dbReference type="EMBL" id="KPQ37072.1"/>
    </source>
</evidence>
<dbReference type="EMBL" id="LJZR01000003">
    <property type="protein sequence ID" value="KPQ37072.1"/>
    <property type="molecule type" value="Genomic_DNA"/>
</dbReference>
<keyword evidence="1" id="KW-0472">Membrane</keyword>
<protein>
    <recommendedName>
        <fullName evidence="4">Transposase</fullName>
    </recommendedName>
</protein>
<evidence type="ECO:0008006" key="4">
    <source>
        <dbReference type="Google" id="ProtNLM"/>
    </source>
</evidence>
<evidence type="ECO:0000256" key="1">
    <source>
        <dbReference type="SAM" id="Phobius"/>
    </source>
</evidence>
<evidence type="ECO:0000313" key="3">
    <source>
        <dbReference type="Proteomes" id="UP000050465"/>
    </source>
</evidence>
<dbReference type="Proteomes" id="UP000050465">
    <property type="component" value="Unassembled WGS sequence"/>
</dbReference>
<feature type="transmembrane region" description="Helical" evidence="1">
    <location>
        <begin position="57"/>
        <end position="74"/>
    </location>
</feature>
<gene>
    <name evidence="2" type="ORF">HLUCCA11_03895</name>
</gene>
<reference evidence="2 3" key="1">
    <citation type="submission" date="2015-09" db="EMBL/GenBank/DDBJ databases">
        <title>Identification and resolution of microdiversity through metagenomic sequencing of parallel consortia.</title>
        <authorList>
            <person name="Nelson W.C."/>
            <person name="Romine M.F."/>
            <person name="Lindemann S.R."/>
        </authorList>
    </citation>
    <scope>NUCLEOTIDE SEQUENCE [LARGE SCALE GENOMIC DNA]</scope>
    <source>
        <strain evidence="2">Ana</strain>
    </source>
</reference>
<dbReference type="NCBIfam" id="NF033559">
    <property type="entry name" value="transpos_IS1634"/>
    <property type="match status" value="1"/>
</dbReference>
<dbReference type="PATRIC" id="fig|1666911.3.peg.3635"/>
<proteinExistence type="predicted"/>
<organism evidence="2 3">
    <name type="scientific">Phormidesmis priestleyi Ana</name>
    <dbReference type="NCBI Taxonomy" id="1666911"/>
    <lineage>
        <taxon>Bacteria</taxon>
        <taxon>Bacillati</taxon>
        <taxon>Cyanobacteriota</taxon>
        <taxon>Cyanophyceae</taxon>
        <taxon>Leptolyngbyales</taxon>
        <taxon>Leptolyngbyaceae</taxon>
        <taxon>Phormidesmis</taxon>
    </lineage>
</organism>
<dbReference type="InterPro" id="IPR047654">
    <property type="entry name" value="IS1634_transpos"/>
</dbReference>
<dbReference type="PANTHER" id="PTHR34614:SF2">
    <property type="entry name" value="TRANSPOSASE IS4-LIKE DOMAIN-CONTAINING PROTEIN"/>
    <property type="match status" value="1"/>
</dbReference>
<dbReference type="PANTHER" id="PTHR34614">
    <property type="match status" value="1"/>
</dbReference>
<keyword evidence="1" id="KW-1133">Transmembrane helix</keyword>
<dbReference type="STRING" id="1666911.HLUCCA11_03895"/>